<feature type="compositionally biased region" description="Low complexity" evidence="1">
    <location>
        <begin position="219"/>
        <end position="238"/>
    </location>
</feature>
<accession>A0A0H2RG54</accession>
<name>A0A0H2RG54_9AGAM</name>
<feature type="region of interest" description="Disordered" evidence="1">
    <location>
        <begin position="148"/>
        <end position="194"/>
    </location>
</feature>
<proteinExistence type="predicted"/>
<feature type="compositionally biased region" description="Acidic residues" evidence="1">
    <location>
        <begin position="293"/>
        <end position="310"/>
    </location>
</feature>
<feature type="compositionally biased region" description="Acidic residues" evidence="1">
    <location>
        <begin position="165"/>
        <end position="194"/>
    </location>
</feature>
<dbReference type="Proteomes" id="UP000053477">
    <property type="component" value="Unassembled WGS sequence"/>
</dbReference>
<keyword evidence="3" id="KW-1185">Reference proteome</keyword>
<organism evidence="2 3">
    <name type="scientific">Schizopora paradoxa</name>
    <dbReference type="NCBI Taxonomy" id="27342"/>
    <lineage>
        <taxon>Eukaryota</taxon>
        <taxon>Fungi</taxon>
        <taxon>Dikarya</taxon>
        <taxon>Basidiomycota</taxon>
        <taxon>Agaricomycotina</taxon>
        <taxon>Agaricomycetes</taxon>
        <taxon>Hymenochaetales</taxon>
        <taxon>Schizoporaceae</taxon>
        <taxon>Schizopora</taxon>
    </lineage>
</organism>
<reference evidence="2 3" key="1">
    <citation type="submission" date="2015-04" db="EMBL/GenBank/DDBJ databases">
        <title>Complete genome sequence of Schizopora paradoxa KUC8140, a cosmopolitan wood degrader in East Asia.</title>
        <authorList>
            <consortium name="DOE Joint Genome Institute"/>
            <person name="Min B."/>
            <person name="Park H."/>
            <person name="Jang Y."/>
            <person name="Kim J.-J."/>
            <person name="Kim K.H."/>
            <person name="Pangilinan J."/>
            <person name="Lipzen A."/>
            <person name="Riley R."/>
            <person name="Grigoriev I.V."/>
            <person name="Spatafora J.W."/>
            <person name="Choi I.-G."/>
        </authorList>
    </citation>
    <scope>NUCLEOTIDE SEQUENCE [LARGE SCALE GENOMIC DNA]</scope>
    <source>
        <strain evidence="2 3">KUC8140</strain>
    </source>
</reference>
<evidence type="ECO:0000256" key="1">
    <source>
        <dbReference type="SAM" id="MobiDB-lite"/>
    </source>
</evidence>
<feature type="compositionally biased region" description="Polar residues" evidence="1">
    <location>
        <begin position="313"/>
        <end position="322"/>
    </location>
</feature>
<dbReference type="InParanoid" id="A0A0H2RG54"/>
<gene>
    <name evidence="2" type="ORF">SCHPADRAFT_942544</name>
</gene>
<dbReference type="Gene3D" id="3.30.160.60">
    <property type="entry name" value="Classic Zinc Finger"/>
    <property type="match status" value="1"/>
</dbReference>
<dbReference type="EMBL" id="KQ086016">
    <property type="protein sequence ID" value="KLO10824.1"/>
    <property type="molecule type" value="Genomic_DNA"/>
</dbReference>
<feature type="compositionally biased region" description="Basic residues" evidence="1">
    <location>
        <begin position="360"/>
        <end position="376"/>
    </location>
</feature>
<sequence>MADITFDFRDSFQISEGFDIFQNDYNPMSYLNDNEPVYGLEDPVQYVGSESTFLDGQILSDKVINGANNERGSYLAPGSAVSIAPSSSASSLEHNATAEALHVPPSFNGDPRIYDDQGNFTLPSNALLTPPVLSSTSALEHLAQAMDVDSTPFFSSPPSTPDTLEREDDPESDSDSDLESDEAQVESDRDEYEEEIAQITASYRIKPMAQLKDVDVIRSQSSVSRYSSLEPDVESTLSDLDDDETDDAGDLAPPNDIINRPILHPHSRPVAIRGSPTPAASKSFVHAHPEVTPPEDEPILDPESEDDGVDSDYTPSHSSCSNRARKAHARKASRRKATPSSESQNNAPSSSKIVLPAKIVSKKRYKPQRSGGKRRKLTDATASFVNSPDIPRAPRRKRDVSVSAPRPRQSSQSSSSSSIKLLSDFAYAFDFDSVVEITENELAGVKPKRLTASFTTGHPEARYELPSDADWAHNVIELQEMVLTMKWQKSKEISLSMYEQVHANWSARRRKIITQTSGGNNACPFPDCEFKCQQYKDLIKHINAHTPSECFCPGCYKVFGRFDSLDRHFEKSSTCRGAAARFQYHYHRHILSFYYLGFYEKFDICQDIFERLASRPRVFFDKGPKLKFAEKMVKAAKAEADKVQNEDPSSS</sequence>
<feature type="compositionally biased region" description="Acidic residues" evidence="1">
    <location>
        <begin position="239"/>
        <end position="249"/>
    </location>
</feature>
<feature type="compositionally biased region" description="Basic residues" evidence="1">
    <location>
        <begin position="323"/>
        <end position="337"/>
    </location>
</feature>
<protein>
    <submittedName>
        <fullName evidence="2">Uncharacterized protein</fullName>
    </submittedName>
</protein>
<evidence type="ECO:0000313" key="2">
    <source>
        <dbReference type="EMBL" id="KLO10824.1"/>
    </source>
</evidence>
<feature type="compositionally biased region" description="Low complexity" evidence="1">
    <location>
        <begin position="339"/>
        <end position="351"/>
    </location>
</feature>
<evidence type="ECO:0000313" key="3">
    <source>
        <dbReference type="Proteomes" id="UP000053477"/>
    </source>
</evidence>
<feature type="compositionally biased region" description="Low complexity" evidence="1">
    <location>
        <begin position="401"/>
        <end position="415"/>
    </location>
</feature>
<feature type="region of interest" description="Disordered" evidence="1">
    <location>
        <begin position="219"/>
        <end position="415"/>
    </location>
</feature>
<dbReference type="AlphaFoldDB" id="A0A0H2RG54"/>